<protein>
    <submittedName>
        <fullName evidence="2">Uncharacterized protein</fullName>
    </submittedName>
</protein>
<dbReference type="HOGENOM" id="CLU_1703450_0_0_12"/>
<dbReference type="RefSeq" id="WP_002680392.1">
    <property type="nucleotide sequence ID" value="NC_002967.9"/>
</dbReference>
<feature type="transmembrane region" description="Helical" evidence="1">
    <location>
        <begin position="99"/>
        <end position="114"/>
    </location>
</feature>
<keyword evidence="1" id="KW-1133">Transmembrane helix</keyword>
<proteinExistence type="predicted"/>
<name>Q73JN8_TREDE</name>
<reference evidence="2 3" key="1">
    <citation type="journal article" date="2004" name="Proc. Natl. Acad. Sci. U.S.A.">
        <title>Comparison of the genome of the oral pathogen Treponema denticola with other spirochete genomes.</title>
        <authorList>
            <person name="Seshadri R."/>
            <person name="Myers G.S."/>
            <person name="Tettelin H."/>
            <person name="Eisen J.A."/>
            <person name="Heidelberg J.F."/>
            <person name="Dodson R.J."/>
            <person name="Davidsen T.M."/>
            <person name="DeBoy R.T."/>
            <person name="Fouts D.E."/>
            <person name="Haft D.H."/>
            <person name="Selengut J."/>
            <person name="Ren Q."/>
            <person name="Brinkac L.M."/>
            <person name="Madupu R."/>
            <person name="Kolonay J."/>
            <person name="Durkin S.A."/>
            <person name="Daugherty S.C."/>
            <person name="Shetty J."/>
            <person name="Shvartsbeyn A."/>
            <person name="Gebregeorgis E."/>
            <person name="Geer K."/>
            <person name="Tsegaye G."/>
            <person name="Malek J."/>
            <person name="Ayodeji B."/>
            <person name="Shatsman S."/>
            <person name="McLeod M.P."/>
            <person name="Smajs D."/>
            <person name="Howell J.K."/>
            <person name="Pal S."/>
            <person name="Amin A."/>
            <person name="Vashisth P."/>
            <person name="McNeill T.Z."/>
            <person name="Xiang Q."/>
            <person name="Sodergren E."/>
            <person name="Baca E."/>
            <person name="Weinstock G.M."/>
            <person name="Norris S.J."/>
            <person name="Fraser C.M."/>
            <person name="Paulsen I.T."/>
        </authorList>
    </citation>
    <scope>NUCLEOTIDE SEQUENCE [LARGE SCALE GENOMIC DNA]</scope>
    <source>
        <strain evidence="3">ATCC 35405 / DSM 14222 / CIP 103919 / JCM 8153 / KCTC 15104</strain>
    </source>
</reference>
<dbReference type="KEGG" id="tde:TDE_2444"/>
<dbReference type="EMBL" id="AE017226">
    <property type="protein sequence ID" value="AAS12962.1"/>
    <property type="molecule type" value="Genomic_DNA"/>
</dbReference>
<accession>Q73JN8</accession>
<keyword evidence="1" id="KW-0812">Transmembrane</keyword>
<organism evidence="2 3">
    <name type="scientific">Treponema denticola (strain ATCC 35405 / DSM 14222 / CIP 103919 / JCM 8153 / KCTC 15104)</name>
    <dbReference type="NCBI Taxonomy" id="243275"/>
    <lineage>
        <taxon>Bacteria</taxon>
        <taxon>Pseudomonadati</taxon>
        <taxon>Spirochaetota</taxon>
        <taxon>Spirochaetia</taxon>
        <taxon>Spirochaetales</taxon>
        <taxon>Treponemataceae</taxon>
        <taxon>Treponema</taxon>
    </lineage>
</organism>
<gene>
    <name evidence="2" type="ordered locus">TDE_2444</name>
</gene>
<keyword evidence="3" id="KW-1185">Reference proteome</keyword>
<dbReference type="AlphaFoldDB" id="Q73JN8"/>
<dbReference type="Proteomes" id="UP000008212">
    <property type="component" value="Chromosome"/>
</dbReference>
<dbReference type="PaxDb" id="243275-TDE_2444"/>
<evidence type="ECO:0000313" key="2">
    <source>
        <dbReference type="EMBL" id="AAS12962.1"/>
    </source>
</evidence>
<dbReference type="PATRIC" id="fig|243275.7.peg.2312"/>
<dbReference type="STRING" id="243275.TDE_2444"/>
<evidence type="ECO:0000256" key="1">
    <source>
        <dbReference type="SAM" id="Phobius"/>
    </source>
</evidence>
<evidence type="ECO:0000313" key="3">
    <source>
        <dbReference type="Proteomes" id="UP000008212"/>
    </source>
</evidence>
<keyword evidence="1" id="KW-0472">Membrane</keyword>
<dbReference type="GeneID" id="2739629"/>
<sequence length="157" mass="18229">MGNKITDIMDQVYGSMLVDIYKCVCKALGVDPAIGSEESWRMTKELVNKVMRVFGGEYERIPRTWIENHLNDPNYSSEKDCIVVKILNKAVKDGWKDRIPLLWILFITFLYLVINENILNDCDFQAAKKDININYIKNIKIADNEDDMFFGLIKINN</sequence>